<reference evidence="1 2" key="1">
    <citation type="journal article" date="2024" name="G3 (Bethesda)">
        <title>Genome assembly of Hibiscus sabdariffa L. provides insights into metabolisms of medicinal natural products.</title>
        <authorList>
            <person name="Kim T."/>
        </authorList>
    </citation>
    <scope>NUCLEOTIDE SEQUENCE [LARGE SCALE GENOMIC DNA]</scope>
    <source>
        <strain evidence="1">TK-2024</strain>
        <tissue evidence="1">Old leaves</tissue>
    </source>
</reference>
<protein>
    <submittedName>
        <fullName evidence="1">Uncharacterized protein</fullName>
    </submittedName>
</protein>
<keyword evidence="2" id="KW-1185">Reference proteome</keyword>
<evidence type="ECO:0000313" key="2">
    <source>
        <dbReference type="Proteomes" id="UP001396334"/>
    </source>
</evidence>
<organism evidence="1 2">
    <name type="scientific">Hibiscus sabdariffa</name>
    <name type="common">roselle</name>
    <dbReference type="NCBI Taxonomy" id="183260"/>
    <lineage>
        <taxon>Eukaryota</taxon>
        <taxon>Viridiplantae</taxon>
        <taxon>Streptophyta</taxon>
        <taxon>Embryophyta</taxon>
        <taxon>Tracheophyta</taxon>
        <taxon>Spermatophyta</taxon>
        <taxon>Magnoliopsida</taxon>
        <taxon>eudicotyledons</taxon>
        <taxon>Gunneridae</taxon>
        <taxon>Pentapetalae</taxon>
        <taxon>rosids</taxon>
        <taxon>malvids</taxon>
        <taxon>Malvales</taxon>
        <taxon>Malvaceae</taxon>
        <taxon>Malvoideae</taxon>
        <taxon>Hibiscus</taxon>
    </lineage>
</organism>
<dbReference type="EMBL" id="JBBPBN010000009">
    <property type="protein sequence ID" value="KAK9031820.1"/>
    <property type="molecule type" value="Genomic_DNA"/>
</dbReference>
<evidence type="ECO:0000313" key="1">
    <source>
        <dbReference type="EMBL" id="KAK9031820.1"/>
    </source>
</evidence>
<name>A0ABR2T3E2_9ROSI</name>
<proteinExistence type="predicted"/>
<gene>
    <name evidence="1" type="ORF">V6N11_056108</name>
</gene>
<sequence length="102" mass="11457">MPTSHKETVSEERMALFHSIITRRHIKVGYIIVDETFKCIEKVKGTIITTVTWRQLTGLKPKRKGKGKGKVSTPKLRAAKSVPVTPPLTDYVAMLAKVIQNQ</sequence>
<comment type="caution">
    <text evidence="1">The sequence shown here is derived from an EMBL/GenBank/DDBJ whole genome shotgun (WGS) entry which is preliminary data.</text>
</comment>
<accession>A0ABR2T3E2</accession>
<dbReference type="Proteomes" id="UP001396334">
    <property type="component" value="Unassembled WGS sequence"/>
</dbReference>